<dbReference type="EMBL" id="MK310226">
    <property type="protein sequence ID" value="QBI90068.1"/>
    <property type="molecule type" value="Genomic_DNA"/>
</dbReference>
<accession>A0A481V8H2</accession>
<feature type="region of interest" description="Disordered" evidence="1">
    <location>
        <begin position="182"/>
        <end position="201"/>
    </location>
</feature>
<evidence type="ECO:0000256" key="1">
    <source>
        <dbReference type="SAM" id="MobiDB-lite"/>
    </source>
</evidence>
<organism evidence="2 3">
    <name type="scientific">Halobacterium phage ChaoS9</name>
    <dbReference type="NCBI Taxonomy" id="2847105"/>
    <lineage>
        <taxon>Viruses</taxon>
        <taxon>Duplodnaviria</taxon>
        <taxon>Heunggongvirae</taxon>
        <taxon>Uroviricota</taxon>
        <taxon>Caudoviricetes</taxon>
        <taxon>Vertoviridae</taxon>
        <taxon>Chaovirus</taxon>
        <taxon>Chaovirus bigenum</taxon>
        <taxon>Chaovirus ChaoS9</taxon>
    </lineage>
</organism>
<feature type="region of interest" description="Disordered" evidence="1">
    <location>
        <begin position="1"/>
        <end position="47"/>
    </location>
</feature>
<sequence>MEIQLRSAGYGRSERVAGGVTTAADRASEHRSKMSTSHQRKKDTEATVRRLERDYHDVPAEWAAWGRHQDVPETHERFYAEKVCHEYRFVTWPIGHDRAGAEEIHKLYVLYRNPERGEKVERMYGASVGQTDGDTVRVWCSESDAPDERVEYPVLPVELDDWENYVVLPSIVRDGEPQNFRTSIAVHPEEPRVGDGQEGGE</sequence>
<proteinExistence type="predicted"/>
<evidence type="ECO:0000313" key="2">
    <source>
        <dbReference type="EMBL" id="QBI90068.1"/>
    </source>
</evidence>
<dbReference type="Proteomes" id="UP000294095">
    <property type="component" value="Segment"/>
</dbReference>
<keyword evidence="3" id="KW-1185">Reference proteome</keyword>
<evidence type="ECO:0000313" key="3">
    <source>
        <dbReference type="Proteomes" id="UP000294095"/>
    </source>
</evidence>
<protein>
    <submittedName>
        <fullName evidence="2">Uncharacterized protein</fullName>
    </submittedName>
</protein>
<gene>
    <name evidence="2" type="ORF">ChaoS9_315</name>
</gene>
<reference evidence="3" key="1">
    <citation type="journal article" date="2019" name="Genes (Basel)">
        <title>Halobacterium salinarum virus ChaoS9, a Novel Halovirus Related to PhiH1 and PhiCh1.</title>
        <authorList>
            <person name="Dyall-Smith M."/>
            <person name="Palm P."/>
            <person name="Wanner G."/>
            <person name="Witte A."/>
            <person name="Oesterhelt D."/>
            <person name="Pfeiffer F."/>
        </authorList>
    </citation>
    <scope>NUCLEOTIDE SEQUENCE [LARGE SCALE GENOMIC DNA]</scope>
</reference>
<name>A0A481V8H2_9CAUD</name>